<accession>A0A6C0AYC6</accession>
<organism evidence="2">
    <name type="scientific">viral metagenome</name>
    <dbReference type="NCBI Taxonomy" id="1070528"/>
    <lineage>
        <taxon>unclassified sequences</taxon>
        <taxon>metagenomes</taxon>
        <taxon>organismal metagenomes</taxon>
    </lineage>
</organism>
<evidence type="ECO:0000256" key="1">
    <source>
        <dbReference type="SAM" id="MobiDB-lite"/>
    </source>
</evidence>
<proteinExistence type="predicted"/>
<name>A0A6C0AYC6_9ZZZZ</name>
<dbReference type="EMBL" id="MN738783">
    <property type="protein sequence ID" value="QHS84350.1"/>
    <property type="molecule type" value="Genomic_DNA"/>
</dbReference>
<reference evidence="2" key="1">
    <citation type="journal article" date="2020" name="Nature">
        <title>Giant virus diversity and host interactions through global metagenomics.</title>
        <authorList>
            <person name="Schulz F."/>
            <person name="Roux S."/>
            <person name="Paez-Espino D."/>
            <person name="Jungbluth S."/>
            <person name="Walsh D.A."/>
            <person name="Denef V.J."/>
            <person name="McMahon K.D."/>
            <person name="Konstantinidis K.T."/>
            <person name="Eloe-Fadrosh E.A."/>
            <person name="Kyrpides N.C."/>
            <person name="Woyke T."/>
        </authorList>
    </citation>
    <scope>NUCLEOTIDE SEQUENCE</scope>
    <source>
        <strain evidence="2">GVMAG-S-ERX555965-48</strain>
    </source>
</reference>
<dbReference type="AlphaFoldDB" id="A0A6C0AYC6"/>
<protein>
    <submittedName>
        <fullName evidence="2">Uncharacterized protein</fullName>
    </submittedName>
</protein>
<feature type="compositionally biased region" description="Acidic residues" evidence="1">
    <location>
        <begin position="371"/>
        <end position="389"/>
    </location>
</feature>
<sequence length="627" mass="74441">MSYKKTILNKTTNFNDFLHKNNIPDNQCNDLIKKYKKLLENKNILKSENFHENFDLFLKDIDNTEINEDRENLKKIYDEQLKINDLYNNNKSEFDSIIFLSKLNDKEFSNFKIKSCFKHKILNFRKCIDHLKETERMWIIRYGEFEDFKKKYKIYYDDDDEQHFNEPKKDVLYRKVNNNYYVTNNDYFEKCTDFYFKLYSNIFSIFNLKRITLEFHNNETKMNDTSAGINGGIVNANGKYSKERRRNRKNNIKMRFNKNIDNKDNHNDFNRCVDEDEEIKFIKDRVPENLKKSLYNPKCILSLVKNRTKNTLKQFHQIQSIENTDIEKIESSIETRFNLTTKLGLFANSVNSTYINKRVVFILDFYDMNNDEQEESDDSEEDLSEDELTSDSSDYTSRQPKSKPRQRNLNKTVSHDYRTYRNDETPLKSYARSISPVLKADSKYESKYEDNEISEEDITLTVAKNEEEKILKWKYVQRGNDIPFNKIQGGITKADGVVYVGKINKSPGKVNTEKGKVWNYWVQNQGSSTSGFMLLTNYKYNWQKISCGDFIPINAIYCGKDEFNDCVWVGKSNDDEPGKITCIKNNDPQPKMQNLWCHSLWTGSKNAYILVVEKDDCKQYEEIEEEK</sequence>
<feature type="compositionally biased region" description="Basic and acidic residues" evidence="1">
    <location>
        <begin position="413"/>
        <end position="424"/>
    </location>
</feature>
<evidence type="ECO:0000313" key="2">
    <source>
        <dbReference type="EMBL" id="QHS84350.1"/>
    </source>
</evidence>
<feature type="region of interest" description="Disordered" evidence="1">
    <location>
        <begin position="371"/>
        <end position="424"/>
    </location>
</feature>